<proteinExistence type="predicted"/>
<dbReference type="AlphaFoldDB" id="A0A8X6W386"/>
<keyword evidence="3" id="KW-1185">Reference proteome</keyword>
<evidence type="ECO:0000256" key="1">
    <source>
        <dbReference type="SAM" id="MobiDB-lite"/>
    </source>
</evidence>
<name>A0A8X6W386_TRICX</name>
<protein>
    <submittedName>
        <fullName evidence="2">Uncharacterized protein</fullName>
    </submittedName>
</protein>
<dbReference type="EMBL" id="BMAU01021379">
    <property type="protein sequence ID" value="GFY27164.1"/>
    <property type="molecule type" value="Genomic_DNA"/>
</dbReference>
<gene>
    <name evidence="2" type="ORF">TNCV_2067851</name>
</gene>
<reference evidence="2" key="1">
    <citation type="submission" date="2020-08" db="EMBL/GenBank/DDBJ databases">
        <title>Multicomponent nature underlies the extraordinary mechanical properties of spider dragline silk.</title>
        <authorList>
            <person name="Kono N."/>
            <person name="Nakamura H."/>
            <person name="Mori M."/>
            <person name="Yoshida Y."/>
            <person name="Ohtoshi R."/>
            <person name="Malay A.D."/>
            <person name="Moran D.A.P."/>
            <person name="Tomita M."/>
            <person name="Numata K."/>
            <person name="Arakawa K."/>
        </authorList>
    </citation>
    <scope>NUCLEOTIDE SEQUENCE</scope>
</reference>
<feature type="region of interest" description="Disordered" evidence="1">
    <location>
        <begin position="39"/>
        <end position="72"/>
    </location>
</feature>
<dbReference type="Proteomes" id="UP000887159">
    <property type="component" value="Unassembled WGS sequence"/>
</dbReference>
<accession>A0A8X6W386</accession>
<sequence length="72" mass="7885">MIEFLSAMGMAGPLRNSGGHKLSITVLNNRRTGNPLVRLVEGEERREAPDPSPRYSPSNLGWKPSQIVLSPT</sequence>
<comment type="caution">
    <text evidence="2">The sequence shown here is derived from an EMBL/GenBank/DDBJ whole genome shotgun (WGS) entry which is preliminary data.</text>
</comment>
<evidence type="ECO:0000313" key="2">
    <source>
        <dbReference type="EMBL" id="GFY27164.1"/>
    </source>
</evidence>
<feature type="compositionally biased region" description="Basic and acidic residues" evidence="1">
    <location>
        <begin position="40"/>
        <end position="49"/>
    </location>
</feature>
<evidence type="ECO:0000313" key="3">
    <source>
        <dbReference type="Proteomes" id="UP000887159"/>
    </source>
</evidence>
<organism evidence="2 3">
    <name type="scientific">Trichonephila clavipes</name>
    <name type="common">Golden silk orbweaver</name>
    <name type="synonym">Nephila clavipes</name>
    <dbReference type="NCBI Taxonomy" id="2585209"/>
    <lineage>
        <taxon>Eukaryota</taxon>
        <taxon>Metazoa</taxon>
        <taxon>Ecdysozoa</taxon>
        <taxon>Arthropoda</taxon>
        <taxon>Chelicerata</taxon>
        <taxon>Arachnida</taxon>
        <taxon>Araneae</taxon>
        <taxon>Araneomorphae</taxon>
        <taxon>Entelegynae</taxon>
        <taxon>Araneoidea</taxon>
        <taxon>Nephilidae</taxon>
        <taxon>Trichonephila</taxon>
    </lineage>
</organism>